<feature type="transmembrane region" description="Helical" evidence="5">
    <location>
        <begin position="185"/>
        <end position="210"/>
    </location>
</feature>
<keyword evidence="4 5" id="KW-0472">Membrane</keyword>
<evidence type="ECO:0000256" key="3">
    <source>
        <dbReference type="ARBA" id="ARBA00022989"/>
    </source>
</evidence>
<dbReference type="GO" id="GO:0004984">
    <property type="term" value="F:olfactory receptor activity"/>
    <property type="evidence" value="ECO:0007669"/>
    <property type="project" value="TreeGrafter"/>
</dbReference>
<dbReference type="SUPFAM" id="SSF81321">
    <property type="entry name" value="Family A G protein-coupled receptor-like"/>
    <property type="match status" value="1"/>
</dbReference>
<dbReference type="InterPro" id="IPR052921">
    <property type="entry name" value="GPCR1_Superfamily_Member"/>
</dbReference>
<sequence length="362" mass="41268">MGCWFAGSQLEMLVAGLLVFIISKTLLIKTHVSFRLPTIQNWFFCLRSLLVKNWKMNSTVWIVDSYEEALAKNLVIVSLGLIINFINGMLVVTFFSNPMFSRDSRYILYIHLVINDMLMICLSVTLYVLTYVSPFVNSSLCCVLVVLGSTTFMITPLNLAGMAIERFIAICKPLHHAQICTPQRTYIFICLLWVIGAIPSLADIIILLLIQPISFFSSLVLCYPFSLFPSKAHKDRTTASQVIYMSLVWIILIYTYCRVLFTARKAVSKGSANKAQRTILLHGVQLLLCMLSYIAPVLDLIVTPFFPVHRTKITFLNYLITNIMPRLLSPLIYGVRDQKFLKQMKEYFTCKVIIVKIMPSKL</sequence>
<dbReference type="PANTHER" id="PTHR26451:SF998">
    <property type="entry name" value="ODORANT RECEPTOR-RELATED"/>
    <property type="match status" value="1"/>
</dbReference>
<dbReference type="CDD" id="cd00637">
    <property type="entry name" value="7tm_classA_rhodopsin-like"/>
    <property type="match status" value="1"/>
</dbReference>
<organism evidence="7 8">
    <name type="scientific">Cyprinus carpio carpio</name>
    <dbReference type="NCBI Taxonomy" id="630221"/>
    <lineage>
        <taxon>Eukaryota</taxon>
        <taxon>Metazoa</taxon>
        <taxon>Chordata</taxon>
        <taxon>Craniata</taxon>
        <taxon>Vertebrata</taxon>
        <taxon>Euteleostomi</taxon>
        <taxon>Actinopterygii</taxon>
        <taxon>Neopterygii</taxon>
        <taxon>Teleostei</taxon>
        <taxon>Ostariophysi</taxon>
        <taxon>Cypriniformes</taxon>
        <taxon>Cyprinidae</taxon>
        <taxon>Cyprininae</taxon>
        <taxon>Cyprinus</taxon>
    </lineage>
</organism>
<dbReference type="FunFam" id="1.20.1070.10:FF:000096">
    <property type="entry name" value="Odorant receptor 131-2"/>
    <property type="match status" value="1"/>
</dbReference>
<dbReference type="GO" id="GO:0016020">
    <property type="term" value="C:membrane"/>
    <property type="evidence" value="ECO:0007669"/>
    <property type="project" value="UniProtKB-SubCell"/>
</dbReference>
<dbReference type="GO" id="GO:0005549">
    <property type="term" value="F:odorant binding"/>
    <property type="evidence" value="ECO:0007669"/>
    <property type="project" value="TreeGrafter"/>
</dbReference>
<dbReference type="Proteomes" id="UP001108240">
    <property type="component" value="Unplaced"/>
</dbReference>
<keyword evidence="2 5" id="KW-0812">Transmembrane</keyword>
<dbReference type="PROSITE" id="PS50262">
    <property type="entry name" value="G_PROTEIN_RECEP_F1_2"/>
    <property type="match status" value="1"/>
</dbReference>
<evidence type="ECO:0000313" key="8">
    <source>
        <dbReference type="Proteomes" id="UP001108240"/>
    </source>
</evidence>
<feature type="transmembrane region" description="Helical" evidence="5">
    <location>
        <begin position="238"/>
        <end position="257"/>
    </location>
</feature>
<dbReference type="InterPro" id="IPR000276">
    <property type="entry name" value="GPCR_Rhodpsn"/>
</dbReference>
<reference evidence="7" key="1">
    <citation type="submission" date="2025-08" db="UniProtKB">
        <authorList>
            <consortium name="Ensembl"/>
        </authorList>
    </citation>
    <scope>IDENTIFICATION</scope>
</reference>
<evidence type="ECO:0000256" key="1">
    <source>
        <dbReference type="ARBA" id="ARBA00004370"/>
    </source>
</evidence>
<dbReference type="GeneTree" id="ENSGT00940000161337"/>
<evidence type="ECO:0000259" key="6">
    <source>
        <dbReference type="PROSITE" id="PS50262"/>
    </source>
</evidence>
<dbReference type="PRINTS" id="PR00237">
    <property type="entry name" value="GPCRRHODOPSN"/>
</dbReference>
<dbReference type="PANTHER" id="PTHR26451">
    <property type="entry name" value="G_PROTEIN_RECEP_F1_2 DOMAIN-CONTAINING PROTEIN"/>
    <property type="match status" value="1"/>
</dbReference>
<keyword evidence="8" id="KW-1185">Reference proteome</keyword>
<evidence type="ECO:0000256" key="4">
    <source>
        <dbReference type="ARBA" id="ARBA00023136"/>
    </source>
</evidence>
<dbReference type="GO" id="GO:0004930">
    <property type="term" value="F:G protein-coupled receptor activity"/>
    <property type="evidence" value="ECO:0007669"/>
    <property type="project" value="InterPro"/>
</dbReference>
<dbReference type="Pfam" id="PF00001">
    <property type="entry name" value="7tm_1"/>
    <property type="match status" value="1"/>
</dbReference>
<feature type="domain" description="G-protein coupled receptors family 1 profile" evidence="6">
    <location>
        <begin position="86"/>
        <end position="333"/>
    </location>
</feature>
<evidence type="ECO:0000313" key="7">
    <source>
        <dbReference type="Ensembl" id="ENSCCRP00000160899.1"/>
    </source>
</evidence>
<dbReference type="AlphaFoldDB" id="A0A9J8BSI0"/>
<dbReference type="Ensembl" id="ENSCCRT00000163580.1">
    <property type="protein sequence ID" value="ENSCCRP00000160899.1"/>
    <property type="gene ID" value="ENSCCRG00000056108.1"/>
</dbReference>
<dbReference type="OMA" id="TPFFPVH"/>
<evidence type="ECO:0000256" key="5">
    <source>
        <dbReference type="SAM" id="Phobius"/>
    </source>
</evidence>
<feature type="transmembrane region" description="Helical" evidence="5">
    <location>
        <begin position="74"/>
        <end position="95"/>
    </location>
</feature>
<dbReference type="Gene3D" id="1.20.1070.10">
    <property type="entry name" value="Rhodopsin 7-helix transmembrane proteins"/>
    <property type="match status" value="1"/>
</dbReference>
<dbReference type="InterPro" id="IPR017452">
    <property type="entry name" value="GPCR_Rhodpsn_7TM"/>
</dbReference>
<proteinExistence type="predicted"/>
<feature type="transmembrane region" description="Helical" evidence="5">
    <location>
        <begin position="107"/>
        <end position="129"/>
    </location>
</feature>
<feature type="transmembrane region" description="Helical" evidence="5">
    <location>
        <begin position="135"/>
        <end position="164"/>
    </location>
</feature>
<feature type="transmembrane region" description="Helical" evidence="5">
    <location>
        <begin position="12"/>
        <end position="32"/>
    </location>
</feature>
<feature type="transmembrane region" description="Helical" evidence="5">
    <location>
        <begin position="315"/>
        <end position="335"/>
    </location>
</feature>
<accession>A0A9J8BSI0</accession>
<keyword evidence="3 5" id="KW-1133">Transmembrane helix</keyword>
<evidence type="ECO:0000256" key="2">
    <source>
        <dbReference type="ARBA" id="ARBA00022692"/>
    </source>
</evidence>
<name>A0A9J8BSI0_CYPCA</name>
<feature type="transmembrane region" description="Helical" evidence="5">
    <location>
        <begin position="278"/>
        <end position="295"/>
    </location>
</feature>
<protein>
    <submittedName>
        <fullName evidence="7">Si:dkeyp-3f10.11</fullName>
    </submittedName>
</protein>
<comment type="subcellular location">
    <subcellularLocation>
        <location evidence="1">Membrane</location>
    </subcellularLocation>
</comment>
<reference evidence="7" key="2">
    <citation type="submission" date="2025-09" db="UniProtKB">
        <authorList>
            <consortium name="Ensembl"/>
        </authorList>
    </citation>
    <scope>IDENTIFICATION</scope>
</reference>